<dbReference type="PANTHER" id="PTHR37089">
    <property type="entry name" value="PROTEIN U-RELATED"/>
    <property type="match status" value="1"/>
</dbReference>
<feature type="chain" id="PRO_5015342073" description="Spore coat protein U/FanG domain-containing protein" evidence="2">
    <location>
        <begin position="25"/>
        <end position="329"/>
    </location>
</feature>
<dbReference type="InterPro" id="IPR007893">
    <property type="entry name" value="Spore_coat_U/FanG"/>
</dbReference>
<dbReference type="SMART" id="SM00972">
    <property type="entry name" value="SCPU"/>
    <property type="match status" value="2"/>
</dbReference>
<gene>
    <name evidence="4" type="ORF">KSP9073_00933</name>
</gene>
<proteinExistence type="predicted"/>
<dbReference type="Pfam" id="PF05229">
    <property type="entry name" value="SCPU"/>
    <property type="match status" value="2"/>
</dbReference>
<protein>
    <recommendedName>
        <fullName evidence="3">Spore coat protein U/FanG domain-containing protein</fullName>
    </recommendedName>
</protein>
<feature type="domain" description="Spore coat protein U/FanG" evidence="3">
    <location>
        <begin position="180"/>
        <end position="326"/>
    </location>
</feature>
<evidence type="ECO:0000313" key="4">
    <source>
        <dbReference type="EMBL" id="SPJ32931.1"/>
    </source>
</evidence>
<dbReference type="OrthoDB" id="8901110at2"/>
<organism evidence="4 5">
    <name type="scientific">Kushneria phyllosphaerae</name>
    <dbReference type="NCBI Taxonomy" id="2100822"/>
    <lineage>
        <taxon>Bacteria</taxon>
        <taxon>Pseudomonadati</taxon>
        <taxon>Pseudomonadota</taxon>
        <taxon>Gammaproteobacteria</taxon>
        <taxon>Oceanospirillales</taxon>
        <taxon>Halomonadaceae</taxon>
        <taxon>Kushneria</taxon>
    </lineage>
</organism>
<dbReference type="Proteomes" id="UP000244934">
    <property type="component" value="Unassembled WGS sequence"/>
</dbReference>
<feature type="domain" description="Spore coat protein U/FanG" evidence="3">
    <location>
        <begin position="22"/>
        <end position="155"/>
    </location>
</feature>
<dbReference type="EMBL" id="ONZI01000001">
    <property type="protein sequence ID" value="SPJ32931.1"/>
    <property type="molecule type" value="Genomic_DNA"/>
</dbReference>
<evidence type="ECO:0000256" key="2">
    <source>
        <dbReference type="SAM" id="SignalP"/>
    </source>
</evidence>
<keyword evidence="5" id="KW-1185">Reference proteome</keyword>
<reference evidence="5" key="1">
    <citation type="submission" date="2018-03" db="EMBL/GenBank/DDBJ databases">
        <authorList>
            <person name="Navarro De La Torre S."/>
        </authorList>
    </citation>
    <scope>NUCLEOTIDE SEQUENCE [LARGE SCALE GENOMIC DNA]</scope>
    <source>
        <strain evidence="5">EAod3</strain>
    </source>
</reference>
<sequence>MIHREWLSAIMLCFGIIYALPAQADCEVDSVSGSLGSVPSTQTGQSYQTQVAGGLGCSGAALQFAGNDRADATITGTSNNLALVNAAGDRIPYQIYGDSSFEDLLSIGAQTSFMDFNLVNIGGLFGGPENNIPLYIRTRPTRQISAGVYKDTIVVRWDYSVCTGAGAFGICLGRSRGNKTASLDLTMTITPDCLINAPDISFGSAPLVSGFGEVNQSLSLFCTKGSTFQVGLSAGSHARSGERFMASSSGELLRYRILKPDRTPWRDINSGQARSHLDADRNPGLGLGGGPGINGSQSQEFNYRAVIDPDQATPSPGTYTDQVVVTVEF</sequence>
<dbReference type="PANTHER" id="PTHR37089:SF1">
    <property type="entry name" value="MEMBRANE PROTEIN"/>
    <property type="match status" value="1"/>
</dbReference>
<evidence type="ECO:0000259" key="3">
    <source>
        <dbReference type="Pfam" id="PF05229"/>
    </source>
</evidence>
<accession>A0A2R8CJ83</accession>
<feature type="signal peptide" evidence="2">
    <location>
        <begin position="1"/>
        <end position="24"/>
    </location>
</feature>
<name>A0A2R8CJ83_9GAMM</name>
<feature type="region of interest" description="Disordered" evidence="1">
    <location>
        <begin position="266"/>
        <end position="293"/>
    </location>
</feature>
<evidence type="ECO:0000313" key="5">
    <source>
        <dbReference type="Proteomes" id="UP000244934"/>
    </source>
</evidence>
<dbReference type="RefSeq" id="WP_108841717.1">
    <property type="nucleotide sequence ID" value="NZ_ONZI01000001.1"/>
</dbReference>
<dbReference type="AlphaFoldDB" id="A0A2R8CJ83"/>
<dbReference type="InterPro" id="IPR053167">
    <property type="entry name" value="Spore_coat_component"/>
</dbReference>
<keyword evidence="2" id="KW-0732">Signal</keyword>
<evidence type="ECO:0000256" key="1">
    <source>
        <dbReference type="SAM" id="MobiDB-lite"/>
    </source>
</evidence>